<dbReference type="EMBL" id="RZGR01000021">
    <property type="protein sequence ID" value="RUQ85086.1"/>
    <property type="molecule type" value="Genomic_DNA"/>
</dbReference>
<keyword evidence="2" id="KW-1185">Reference proteome</keyword>
<dbReference type="AlphaFoldDB" id="A0A3S0VAB1"/>
<evidence type="ECO:0000313" key="2">
    <source>
        <dbReference type="Proteomes" id="UP000288012"/>
    </source>
</evidence>
<comment type="caution">
    <text evidence="1">The sequence shown here is derived from an EMBL/GenBank/DDBJ whole genome shotgun (WGS) entry which is preliminary data.</text>
</comment>
<evidence type="ECO:0000313" key="1">
    <source>
        <dbReference type="EMBL" id="RUQ85086.1"/>
    </source>
</evidence>
<protein>
    <submittedName>
        <fullName evidence="1">Uncharacterized protein</fullName>
    </submittedName>
</protein>
<proteinExistence type="predicted"/>
<organism evidence="1 2">
    <name type="scientific">Legionella septentrionalis</name>
    <dbReference type="NCBI Taxonomy" id="2498109"/>
    <lineage>
        <taxon>Bacteria</taxon>
        <taxon>Pseudomonadati</taxon>
        <taxon>Pseudomonadota</taxon>
        <taxon>Gammaproteobacteria</taxon>
        <taxon>Legionellales</taxon>
        <taxon>Legionellaceae</taxon>
        <taxon>Legionella</taxon>
    </lineage>
</organism>
<dbReference type="RefSeq" id="WP_127111355.1">
    <property type="nucleotide sequence ID" value="NZ_RZGR01000021.1"/>
</dbReference>
<dbReference type="Proteomes" id="UP000288012">
    <property type="component" value="Unassembled WGS sequence"/>
</dbReference>
<accession>A0A3S0VAB1</accession>
<sequence length="291" mass="34740">MPSEENHSFIPAISVIEDLIKKNRSFFITPLVNQQKFAYFFEKNKQLEDIRDYSDGLKKLLKESGAEEYNEWLEGNFTPALKHPEIRQYLNDNSYHMALLSWQQKEKSFSIQSEHDEQKIKRDFKKKYQMNTQETLHFLDEFAARTFFQQQASQRRKFITFDDDSLEPWCYSFGDGRLYNCNKCEYLIWMEEEAIDFKKDYDVCIQQIIGHPTGIQDDDNEETIFPLEFPSPELIRPFFAAQAEKGREFIVADKNTRKVLFYSREEEGELMEANEEDFETFFIPEKNNLSM</sequence>
<reference evidence="1 2" key="1">
    <citation type="submission" date="2018-12" db="EMBL/GenBank/DDBJ databases">
        <title>Legionella sp,whole genome shotgun sequence.</title>
        <authorList>
            <person name="Wu H."/>
        </authorList>
    </citation>
    <scope>NUCLEOTIDE SEQUENCE [LARGE SCALE GENOMIC DNA]</scope>
    <source>
        <strain evidence="2">km714</strain>
    </source>
</reference>
<name>A0A3S0VAB1_9GAMM</name>
<gene>
    <name evidence="1" type="ORF">EKM59_07630</name>
</gene>